<feature type="transmembrane region" description="Helical" evidence="5">
    <location>
        <begin position="199"/>
        <end position="220"/>
    </location>
</feature>
<evidence type="ECO:0000256" key="5">
    <source>
        <dbReference type="SAM" id="Phobius"/>
    </source>
</evidence>
<dbReference type="Proteomes" id="UP000007054">
    <property type="component" value="Chromosome"/>
</dbReference>
<dbReference type="GO" id="GO:0016020">
    <property type="term" value="C:membrane"/>
    <property type="evidence" value="ECO:0007669"/>
    <property type="project" value="UniProtKB-SubCell"/>
</dbReference>
<dbReference type="HOGENOM" id="CLU_050524_0_0_9"/>
<feature type="transmembrane region" description="Helical" evidence="5">
    <location>
        <begin position="396"/>
        <end position="418"/>
    </location>
</feature>
<feature type="transmembrane region" description="Helical" evidence="5">
    <location>
        <begin position="15"/>
        <end position="37"/>
    </location>
</feature>
<dbReference type="PATRIC" id="fig|213810.4.peg.696"/>
<dbReference type="PANTHER" id="PTHR43471:SF3">
    <property type="entry name" value="ABC TRANSPORTER PERMEASE PROTEIN NATB"/>
    <property type="match status" value="1"/>
</dbReference>
<proteinExistence type="predicted"/>
<comment type="subcellular location">
    <subcellularLocation>
        <location evidence="1">Membrane</location>
        <topology evidence="1">Multi-pass membrane protein</topology>
    </subcellularLocation>
</comment>
<name>D4LBH8_RUMC1</name>
<evidence type="ECO:0000256" key="3">
    <source>
        <dbReference type="ARBA" id="ARBA00022989"/>
    </source>
</evidence>
<evidence type="ECO:0000256" key="4">
    <source>
        <dbReference type="ARBA" id="ARBA00023136"/>
    </source>
</evidence>
<keyword evidence="4 5" id="KW-0472">Membrane</keyword>
<sequence length="441" mass="47610">MKFISLLKKELRELLTAQLVVVLVVTAGMMFMIGQILSNVVQDAAKESGSLHICDQDDTELTRSLIQQLKALGYEVDTVEITGEDRAAAMSRLELSSLIILPEGFTDALLHGTDPAQVETVSVLKNASMVSSAGDPLAGGLQSIRTILTQVLMEQSGMTQEQAAKAMQPFGTKEITVVRDKSAQINSSTLVGFLSMQNMLIPIVVFMLVMYTSQMIIGAISTEKIDKTLETLLSAPVSRLSVILAKMLAAAIVALLNAVVYMLGFTGYLSSMLSQSIGDTSLGEVVGQAQTMDDIMTQLGVNMTAGSYLLVGLQMFLTILVTLSVSIILGALVNDAKSAQSVLMPIMVLAMIPYLISMMTDIQSLSPVVRTLLYAIPFTHTFSAMSNVMFGNMALYWIGAGYQLAVFLICITIALRLFTSDRIFTMSINFGAKKKFSRSKG</sequence>
<reference evidence="7" key="1">
    <citation type="submission" date="2010-03" db="EMBL/GenBank/DDBJ databases">
        <title>The genome sequence of Ruminococcus sp. 18P13.</title>
        <authorList>
            <consortium name="metaHIT consortium -- http://www.metahit.eu/"/>
            <person name="Pajon A."/>
            <person name="Turner K."/>
            <person name="Parkhill J."/>
            <person name="Bernalier A."/>
        </authorList>
    </citation>
    <scope>NUCLEOTIDE SEQUENCE [LARGE SCALE GENOMIC DNA]</scope>
    <source>
        <strain evidence="7">Type strain: 18P13</strain>
    </source>
</reference>
<evidence type="ECO:0000256" key="1">
    <source>
        <dbReference type="ARBA" id="ARBA00004141"/>
    </source>
</evidence>
<dbReference type="RefSeq" id="WP_015557880.1">
    <property type="nucleotide sequence ID" value="NC_021039.1"/>
</dbReference>
<dbReference type="PANTHER" id="PTHR43471">
    <property type="entry name" value="ABC TRANSPORTER PERMEASE"/>
    <property type="match status" value="1"/>
</dbReference>
<organism evidence="7 8">
    <name type="scientific">Ruminococcus champanellensis (strain DSM 18848 / JCM 17042 / KCTC 15320 / 18P13)</name>
    <dbReference type="NCBI Taxonomy" id="213810"/>
    <lineage>
        <taxon>Bacteria</taxon>
        <taxon>Bacillati</taxon>
        <taxon>Bacillota</taxon>
        <taxon>Clostridia</taxon>
        <taxon>Eubacteriales</taxon>
        <taxon>Oscillospiraceae</taxon>
        <taxon>Ruminococcus</taxon>
    </lineage>
</organism>
<feature type="transmembrane region" description="Helical" evidence="5">
    <location>
        <begin position="339"/>
        <end position="356"/>
    </location>
</feature>
<dbReference type="GeneID" id="83155567"/>
<feature type="transmembrane region" description="Helical" evidence="5">
    <location>
        <begin position="308"/>
        <end position="333"/>
    </location>
</feature>
<accession>D4LBH8</accession>
<keyword evidence="8" id="KW-1185">Reference proteome</keyword>
<dbReference type="KEGG" id="rch:RUM_07820"/>
<dbReference type="Pfam" id="PF12698">
    <property type="entry name" value="ABC2_membrane_3"/>
    <property type="match status" value="1"/>
</dbReference>
<evidence type="ECO:0000259" key="6">
    <source>
        <dbReference type="Pfam" id="PF12698"/>
    </source>
</evidence>
<evidence type="ECO:0000313" key="8">
    <source>
        <dbReference type="Proteomes" id="UP000007054"/>
    </source>
</evidence>
<dbReference type="STRING" id="213810.RUM_07820"/>
<reference evidence="7" key="2">
    <citation type="submission" date="2010-03" db="EMBL/GenBank/DDBJ databases">
        <authorList>
            <person name="Pajon A."/>
        </authorList>
    </citation>
    <scope>NUCLEOTIDE SEQUENCE</scope>
    <source>
        <strain evidence="7">Type strain: 18P13</strain>
    </source>
</reference>
<protein>
    <submittedName>
        <fullName evidence="7">ABC-type Na+ efflux pump, permease component</fullName>
    </submittedName>
</protein>
<feature type="domain" description="ABC-2 type transporter transmembrane" evidence="6">
    <location>
        <begin position="18"/>
        <end position="415"/>
    </location>
</feature>
<dbReference type="InterPro" id="IPR013525">
    <property type="entry name" value="ABC2_TM"/>
</dbReference>
<evidence type="ECO:0000256" key="2">
    <source>
        <dbReference type="ARBA" id="ARBA00022692"/>
    </source>
</evidence>
<keyword evidence="2 5" id="KW-0812">Transmembrane</keyword>
<dbReference type="GO" id="GO:0140359">
    <property type="term" value="F:ABC-type transporter activity"/>
    <property type="evidence" value="ECO:0007669"/>
    <property type="project" value="InterPro"/>
</dbReference>
<dbReference type="EMBL" id="FP929052">
    <property type="protein sequence ID" value="CBL16973.1"/>
    <property type="molecule type" value="Genomic_DNA"/>
</dbReference>
<dbReference type="Gene3D" id="3.40.1710.10">
    <property type="entry name" value="abc type-2 transporter like domain"/>
    <property type="match status" value="1"/>
</dbReference>
<evidence type="ECO:0000313" key="7">
    <source>
        <dbReference type="EMBL" id="CBL16973.1"/>
    </source>
</evidence>
<feature type="transmembrane region" description="Helical" evidence="5">
    <location>
        <begin position="240"/>
        <end position="263"/>
    </location>
</feature>
<dbReference type="AlphaFoldDB" id="D4LBH8"/>
<gene>
    <name evidence="7" type="ordered locus">RUM_07820</name>
</gene>
<keyword evidence="3 5" id="KW-1133">Transmembrane helix</keyword>